<dbReference type="SFLD" id="SFLDS00005">
    <property type="entry name" value="Isoprenoid_Synthase_Type_I"/>
    <property type="match status" value="1"/>
</dbReference>
<dbReference type="AlphaFoldDB" id="A0A2M7G8F1"/>
<keyword evidence="4" id="KW-0479">Metal-binding</keyword>
<dbReference type="PANTHER" id="PTHR12001">
    <property type="entry name" value="GERANYLGERANYL PYROPHOSPHATE SYNTHASE"/>
    <property type="match status" value="1"/>
</dbReference>
<dbReference type="PANTHER" id="PTHR12001:SF69">
    <property type="entry name" value="ALL TRANS-POLYPRENYL-DIPHOSPHATE SYNTHASE PDSS1"/>
    <property type="match status" value="1"/>
</dbReference>
<dbReference type="PROSITE" id="PS00723">
    <property type="entry name" value="POLYPRENYL_SYNTHASE_1"/>
    <property type="match status" value="1"/>
</dbReference>
<name>A0A2M7G8F1_9BACT</name>
<evidence type="ECO:0000256" key="1">
    <source>
        <dbReference type="ARBA" id="ARBA00001946"/>
    </source>
</evidence>
<dbReference type="SUPFAM" id="SSF48576">
    <property type="entry name" value="Terpenoid synthases"/>
    <property type="match status" value="1"/>
</dbReference>
<comment type="cofactor">
    <cofactor evidence="1">
        <name>Mg(2+)</name>
        <dbReference type="ChEBI" id="CHEBI:18420"/>
    </cofactor>
</comment>
<sequence length="330" mass="36823">MKSAIQQHSFFKLLEKDLNSLESIMISELQVYDPTLIAAATHLMKAGGKRLRPVMALLCAKATLNQEVELERPHYLLAMALEILHTATLIHDDIIDASNLRRGLPTVNQQWGNRTSVLAGDFLLARSCYYVSIIASVELNTIFSQMVMDMCNGELSQFQRRFKSTISLAEYLEQISSKTALLMAVGCQGAGIINGADEAIQKALYQYGHQVGLAFQIMDDILDFTVSERETGKSVFNDLAQGQITLPTWFALQESEHAEELQRLIDTRFVDDEDLQRAIEIVVESKALDSCHKLAQEYVDEAVSALALLPESPARQALEELAAFSVQRKQ</sequence>
<protein>
    <submittedName>
        <fullName evidence="7">Solanesyl diphosphate synthase</fullName>
    </submittedName>
</protein>
<keyword evidence="5" id="KW-0460">Magnesium</keyword>
<dbReference type="Proteomes" id="UP000231019">
    <property type="component" value="Unassembled WGS sequence"/>
</dbReference>
<evidence type="ECO:0000256" key="6">
    <source>
        <dbReference type="RuleBase" id="RU004466"/>
    </source>
</evidence>
<accession>A0A2M7G8F1</accession>
<evidence type="ECO:0000313" key="7">
    <source>
        <dbReference type="EMBL" id="PIW18387.1"/>
    </source>
</evidence>
<evidence type="ECO:0000256" key="4">
    <source>
        <dbReference type="ARBA" id="ARBA00022723"/>
    </source>
</evidence>
<proteinExistence type="inferred from homology"/>
<dbReference type="PROSITE" id="PS00444">
    <property type="entry name" value="POLYPRENYL_SYNTHASE_2"/>
    <property type="match status" value="1"/>
</dbReference>
<dbReference type="Pfam" id="PF00348">
    <property type="entry name" value="polyprenyl_synt"/>
    <property type="match status" value="1"/>
</dbReference>
<evidence type="ECO:0000256" key="2">
    <source>
        <dbReference type="ARBA" id="ARBA00006706"/>
    </source>
</evidence>
<dbReference type="GO" id="GO:0046872">
    <property type="term" value="F:metal ion binding"/>
    <property type="evidence" value="ECO:0007669"/>
    <property type="project" value="UniProtKB-KW"/>
</dbReference>
<comment type="caution">
    <text evidence="7">The sequence shown here is derived from an EMBL/GenBank/DDBJ whole genome shotgun (WGS) entry which is preliminary data.</text>
</comment>
<organism evidence="7 8">
    <name type="scientific">bacterium (Candidatus Blackallbacteria) CG17_big_fil_post_rev_8_21_14_2_50_48_46</name>
    <dbReference type="NCBI Taxonomy" id="2014261"/>
    <lineage>
        <taxon>Bacteria</taxon>
        <taxon>Candidatus Blackallbacteria</taxon>
    </lineage>
</organism>
<dbReference type="InterPro" id="IPR008949">
    <property type="entry name" value="Isoprenoid_synthase_dom_sf"/>
</dbReference>
<dbReference type="GO" id="GO:0008299">
    <property type="term" value="P:isoprenoid biosynthetic process"/>
    <property type="evidence" value="ECO:0007669"/>
    <property type="project" value="InterPro"/>
</dbReference>
<evidence type="ECO:0000256" key="3">
    <source>
        <dbReference type="ARBA" id="ARBA00022679"/>
    </source>
</evidence>
<dbReference type="InterPro" id="IPR033749">
    <property type="entry name" value="Polyprenyl_synt_CS"/>
</dbReference>
<gene>
    <name evidence="7" type="ORF">COW36_03590</name>
</gene>
<evidence type="ECO:0000256" key="5">
    <source>
        <dbReference type="ARBA" id="ARBA00022842"/>
    </source>
</evidence>
<dbReference type="InterPro" id="IPR000092">
    <property type="entry name" value="Polyprenyl_synt"/>
</dbReference>
<dbReference type="EMBL" id="PFFQ01000012">
    <property type="protein sequence ID" value="PIW18387.1"/>
    <property type="molecule type" value="Genomic_DNA"/>
</dbReference>
<dbReference type="Gene3D" id="1.10.600.10">
    <property type="entry name" value="Farnesyl Diphosphate Synthase"/>
    <property type="match status" value="1"/>
</dbReference>
<comment type="similarity">
    <text evidence="2 6">Belongs to the FPP/GGPP synthase family.</text>
</comment>
<dbReference type="CDD" id="cd00685">
    <property type="entry name" value="Trans_IPPS_HT"/>
    <property type="match status" value="1"/>
</dbReference>
<dbReference type="GO" id="GO:0004659">
    <property type="term" value="F:prenyltransferase activity"/>
    <property type="evidence" value="ECO:0007669"/>
    <property type="project" value="InterPro"/>
</dbReference>
<reference evidence="7 8" key="1">
    <citation type="submission" date="2017-09" db="EMBL/GenBank/DDBJ databases">
        <title>Depth-based differentiation of microbial function through sediment-hosted aquifers and enrichment of novel symbionts in the deep terrestrial subsurface.</title>
        <authorList>
            <person name="Probst A.J."/>
            <person name="Ladd B."/>
            <person name="Jarett J.K."/>
            <person name="Geller-Mcgrath D.E."/>
            <person name="Sieber C.M."/>
            <person name="Emerson J.B."/>
            <person name="Anantharaman K."/>
            <person name="Thomas B.C."/>
            <person name="Malmstrom R."/>
            <person name="Stieglmeier M."/>
            <person name="Klingl A."/>
            <person name="Woyke T."/>
            <person name="Ryan C.M."/>
            <person name="Banfield J.F."/>
        </authorList>
    </citation>
    <scope>NUCLEOTIDE SEQUENCE [LARGE SCALE GENOMIC DNA]</scope>
    <source>
        <strain evidence="7">CG17_big_fil_post_rev_8_21_14_2_50_48_46</strain>
    </source>
</reference>
<evidence type="ECO:0000313" key="8">
    <source>
        <dbReference type="Proteomes" id="UP000231019"/>
    </source>
</evidence>
<keyword evidence="3 6" id="KW-0808">Transferase</keyword>